<reference evidence="2" key="1">
    <citation type="submission" date="2022-01" db="EMBL/GenBank/DDBJ databases">
        <authorList>
            <person name="King R."/>
        </authorList>
    </citation>
    <scope>NUCLEOTIDE SEQUENCE</scope>
</reference>
<keyword evidence="3" id="KW-1185">Reference proteome</keyword>
<dbReference type="EMBL" id="OU896714">
    <property type="protein sequence ID" value="CAG9824543.1"/>
    <property type="molecule type" value="Genomic_DNA"/>
</dbReference>
<evidence type="ECO:0000256" key="1">
    <source>
        <dbReference type="SAM" id="MobiDB-lite"/>
    </source>
</evidence>
<protein>
    <submittedName>
        <fullName evidence="2">Uncharacterized protein</fullName>
    </submittedName>
</protein>
<reference evidence="2" key="2">
    <citation type="submission" date="2022-10" db="EMBL/GenBank/DDBJ databases">
        <authorList>
            <consortium name="ENA_rothamsted_submissions"/>
            <consortium name="culmorum"/>
            <person name="King R."/>
        </authorList>
    </citation>
    <scope>NUCLEOTIDE SEQUENCE</scope>
</reference>
<evidence type="ECO:0000313" key="3">
    <source>
        <dbReference type="Proteomes" id="UP001153737"/>
    </source>
</evidence>
<accession>A0A9N9SPA0</accession>
<dbReference type="AlphaFoldDB" id="A0A9N9SPA0"/>
<proteinExistence type="predicted"/>
<dbReference type="Proteomes" id="UP001153737">
    <property type="component" value="Chromosome 8"/>
</dbReference>
<dbReference type="PANTHER" id="PTHR33173">
    <property type="match status" value="1"/>
</dbReference>
<organism evidence="2 3">
    <name type="scientific">Phaedon cochleariae</name>
    <name type="common">Mustard beetle</name>
    <dbReference type="NCBI Taxonomy" id="80249"/>
    <lineage>
        <taxon>Eukaryota</taxon>
        <taxon>Metazoa</taxon>
        <taxon>Ecdysozoa</taxon>
        <taxon>Arthropoda</taxon>
        <taxon>Hexapoda</taxon>
        <taxon>Insecta</taxon>
        <taxon>Pterygota</taxon>
        <taxon>Neoptera</taxon>
        <taxon>Endopterygota</taxon>
        <taxon>Coleoptera</taxon>
        <taxon>Polyphaga</taxon>
        <taxon>Cucujiformia</taxon>
        <taxon>Chrysomeloidea</taxon>
        <taxon>Chrysomelidae</taxon>
        <taxon>Chrysomelinae</taxon>
        <taxon>Chrysomelini</taxon>
        <taxon>Phaedon</taxon>
    </lineage>
</organism>
<feature type="compositionally biased region" description="Low complexity" evidence="1">
    <location>
        <begin position="135"/>
        <end position="145"/>
    </location>
</feature>
<sequence length="714" mass="82758">MDESELESQEIGKILDIKIPNTFINVLKANGIFDGKILAGLTTDDIKGMETYMREVLLYVLPKEELVLYYGIFSHKPEIFQFTIGDRKILELLQTYFNKKYSKGDINISKNIEKETNDSLALQKKNISQKKQENSGENSNELLESTTEKEELAVKNILHNWLRNKCTDSQWAIISKKLENIKFSFQTDSSACVFCRISCYCKNDNVFTVYKQSQSNTYRKRWILGNFYRHMMNKHLSNLSRSKVIRKTKASDSVDDDMEPSLEPKKFNRSNTLLNYVQVSKKRRTNEDIFKEDSTSEISIIDDIEGSTKISDNEDNVTFLNRCSDAVPEREKPDICILSDELLRGPISATSTNESKSSLELSPTDGIFVHPYSETDKENISPTHNRLREDPTISKEFEDFGENGISKWKSEKYQRKERSRRKREKLNENQHLITDYYPMIINTIEYLIKNEPDITVEYLNILISCNRDLVQQPNSSGMEMNKFLQILCDICKTNSSTSKNKYNYSIKQFALYMYYIGGRVFYETIHANLKNVVPSITTLNRYVRNDKKYISEGDFDFDGLAKFIEERKLAKYVWIAEDCTRINGKIEYNQRNNKIMGFSLPLSNGIPDINTFTATSGEIIQSYFNEATKAHYACVIMAQPLMMNSPAYCLSIFCTDNKFRAEDVSQRWAFIKQSLFELGVTVLGFSSDGDTRYFKTMRIESELPLPPDRRYLSQ</sequence>
<dbReference type="PANTHER" id="PTHR33173:SF2">
    <property type="entry name" value="MYND-TYPE DOMAIN-CONTAINING PROTEIN"/>
    <property type="match status" value="1"/>
</dbReference>
<name>A0A9N9SPA0_PHACE</name>
<dbReference type="OrthoDB" id="10021027at2759"/>
<evidence type="ECO:0000313" key="2">
    <source>
        <dbReference type="EMBL" id="CAG9824543.1"/>
    </source>
</evidence>
<gene>
    <name evidence="2" type="ORF">PHAECO_LOCUS12048</name>
</gene>
<feature type="region of interest" description="Disordered" evidence="1">
    <location>
        <begin position="375"/>
        <end position="394"/>
    </location>
</feature>
<feature type="region of interest" description="Disordered" evidence="1">
    <location>
        <begin position="126"/>
        <end position="145"/>
    </location>
</feature>